<name>A0A1H8MW54_9EURY</name>
<protein>
    <submittedName>
        <fullName evidence="2">Enoyl-CoA hydratase</fullName>
    </submittedName>
</protein>
<comment type="similarity">
    <text evidence="1">Belongs to the enoyl-CoA hydratase/isomerase family.</text>
</comment>
<dbReference type="CDD" id="cd06558">
    <property type="entry name" value="crotonase-like"/>
    <property type="match status" value="1"/>
</dbReference>
<dbReference type="Gene3D" id="1.10.12.10">
    <property type="entry name" value="Lyase 2-enoyl-coa Hydratase, Chain A, domain 2"/>
    <property type="match status" value="1"/>
</dbReference>
<proteinExistence type="inferred from homology"/>
<accession>A0A1H8MW54</accession>
<dbReference type="PANTHER" id="PTHR43802:SF1">
    <property type="entry name" value="IP11341P-RELATED"/>
    <property type="match status" value="1"/>
</dbReference>
<dbReference type="Pfam" id="PF00378">
    <property type="entry name" value="ECH_1"/>
    <property type="match status" value="1"/>
</dbReference>
<dbReference type="SUPFAM" id="SSF52096">
    <property type="entry name" value="ClpP/crotonase"/>
    <property type="match status" value="1"/>
</dbReference>
<sequence>MVSKGMTRTEVETGNDAIRYEIDGYTAYVTFSRPDAYNALTPAMMRAGARAIKEADNRDAVRGIVVTGNGEAFCSGADLGETIPRWTEDTTNVHPAEDDLQLRRTLITTPIVAAVNGDCLAGGMEFLQATDIRVAAESARFGLTEARWGVSPVSGSHVRLPRQLPYAKAMEYLLTADIFPADHALEAGLVNEVVPDGEVVSRAEEIVDQIAQNSPHAIRKTKESVLRCLGKPLDDAFRLESEIGREVFAHEDAVEGPRAFMNDSEPSFRPDE</sequence>
<evidence type="ECO:0000313" key="2">
    <source>
        <dbReference type="EMBL" id="SEO21486.1"/>
    </source>
</evidence>
<reference evidence="3" key="1">
    <citation type="submission" date="2016-10" db="EMBL/GenBank/DDBJ databases">
        <authorList>
            <person name="Varghese N."/>
            <person name="Submissions S."/>
        </authorList>
    </citation>
    <scope>NUCLEOTIDE SEQUENCE [LARGE SCALE GENOMIC DNA]</scope>
    <source>
        <strain evidence="3">IBRC-M 10043</strain>
    </source>
</reference>
<dbReference type="PANTHER" id="PTHR43802">
    <property type="entry name" value="ENOYL-COA HYDRATASE"/>
    <property type="match status" value="1"/>
</dbReference>
<dbReference type="AlphaFoldDB" id="A0A1H8MW54"/>
<dbReference type="InterPro" id="IPR014748">
    <property type="entry name" value="Enoyl-CoA_hydra_C"/>
</dbReference>
<dbReference type="InterPro" id="IPR029045">
    <property type="entry name" value="ClpP/crotonase-like_dom_sf"/>
</dbReference>
<dbReference type="Proteomes" id="UP000198775">
    <property type="component" value="Unassembled WGS sequence"/>
</dbReference>
<evidence type="ECO:0000313" key="3">
    <source>
        <dbReference type="Proteomes" id="UP000198775"/>
    </source>
</evidence>
<gene>
    <name evidence="2" type="ORF">SAMN05216388_1009146</name>
</gene>
<dbReference type="InterPro" id="IPR001753">
    <property type="entry name" value="Enoyl-CoA_hydra/iso"/>
</dbReference>
<dbReference type="Gene3D" id="3.90.226.10">
    <property type="entry name" value="2-enoyl-CoA Hydratase, Chain A, domain 1"/>
    <property type="match status" value="1"/>
</dbReference>
<dbReference type="EMBL" id="FOCX01000009">
    <property type="protein sequence ID" value="SEO21486.1"/>
    <property type="molecule type" value="Genomic_DNA"/>
</dbReference>
<evidence type="ECO:0000256" key="1">
    <source>
        <dbReference type="ARBA" id="ARBA00005254"/>
    </source>
</evidence>
<organism evidence="2 3">
    <name type="scientific">Halorientalis persicus</name>
    <dbReference type="NCBI Taxonomy" id="1367881"/>
    <lineage>
        <taxon>Archaea</taxon>
        <taxon>Methanobacteriati</taxon>
        <taxon>Methanobacteriota</taxon>
        <taxon>Stenosarchaea group</taxon>
        <taxon>Halobacteria</taxon>
        <taxon>Halobacteriales</taxon>
        <taxon>Haloarculaceae</taxon>
        <taxon>Halorientalis</taxon>
    </lineage>
</organism>
<keyword evidence="3" id="KW-1185">Reference proteome</keyword>